<dbReference type="PANTHER" id="PTHR39441:SF1">
    <property type="entry name" value="DUF2252 DOMAIN-CONTAINING PROTEIN"/>
    <property type="match status" value="1"/>
</dbReference>
<dbReference type="AlphaFoldDB" id="A0A6N9TGR1"/>
<dbReference type="Proteomes" id="UP000471381">
    <property type="component" value="Unassembled WGS sequence"/>
</dbReference>
<organism evidence="1 2">
    <name type="scientific">Alteromonas genovensis</name>
    <dbReference type="NCBI Taxonomy" id="471225"/>
    <lineage>
        <taxon>Bacteria</taxon>
        <taxon>Pseudomonadati</taxon>
        <taxon>Pseudomonadota</taxon>
        <taxon>Gammaproteobacteria</taxon>
        <taxon>Alteromonadales</taxon>
        <taxon>Alteromonadaceae</taxon>
        <taxon>Alteromonas/Salinimonas group</taxon>
        <taxon>Alteromonas</taxon>
    </lineage>
</organism>
<dbReference type="Pfam" id="PF10009">
    <property type="entry name" value="DUF2252"/>
    <property type="match status" value="2"/>
</dbReference>
<reference evidence="1 2" key="1">
    <citation type="submission" date="2020-01" db="EMBL/GenBank/DDBJ databases">
        <title>Genomes of bacteria type strains.</title>
        <authorList>
            <person name="Chen J."/>
            <person name="Zhu S."/>
            <person name="Yang J."/>
        </authorList>
    </citation>
    <scope>NUCLEOTIDE SEQUENCE [LARGE SCALE GENOMIC DNA]</scope>
    <source>
        <strain evidence="1 2">LMG 24078</strain>
    </source>
</reference>
<dbReference type="PANTHER" id="PTHR39441">
    <property type="entry name" value="DUF2252 DOMAIN-CONTAINING PROTEIN"/>
    <property type="match status" value="1"/>
</dbReference>
<name>A0A6N9TGR1_9ALTE</name>
<comment type="caution">
    <text evidence="1">The sequence shown here is derived from an EMBL/GenBank/DDBJ whole genome shotgun (WGS) entry which is preliminary data.</text>
</comment>
<evidence type="ECO:0000313" key="2">
    <source>
        <dbReference type="Proteomes" id="UP000471381"/>
    </source>
</evidence>
<sequence length="439" mass="48876">MRNSRIAQDIARIDGSTPSRTIGKHIKMASSPFVFFRGTAQLFYSDVYNGVICLPDNLNAIPLTSIVGDCHLSNFGFLTEEGSHGDTVIFSPNDFDDACVGRAHWDIMRLLTSFTLSQIHCEGIVSGAYVDKDVDTTKPVISKNDVINAQHTFLNAYIETCRRVTEDEAVINEAVNWRPDKVATKLAKLYDKAVLRSANGSAFTTKSALARAVDFNNDTLSFKANSAKFTPLTNEEYSELYNAFAPFMDDSVVDIVRREDAGTGSVNLDRFYFLVGPKKPHTSVSFSHCHIVEVKQQREAAPLHHFASLCPVNQLNPAHLTARSQRRMQRNPDLILDEAIFDNKHYLIRSRHHAKVGISPEDVVMGKKANQGGFNYFAELCGYTLALAHCRGDRRSTRFATAACNLLPDAGEDMVTASNEYAYKVLDDYAYFCEELALS</sequence>
<accession>A0A6N9TGR1</accession>
<gene>
    <name evidence="1" type="ORF">GTQ48_13315</name>
</gene>
<evidence type="ECO:0000313" key="1">
    <source>
        <dbReference type="EMBL" id="NDW16493.1"/>
    </source>
</evidence>
<protein>
    <submittedName>
        <fullName evidence="1">DUF2252 domain-containing protein</fullName>
    </submittedName>
</protein>
<proteinExistence type="predicted"/>
<dbReference type="EMBL" id="JAAAWO010000010">
    <property type="protein sequence ID" value="NDW16493.1"/>
    <property type="molecule type" value="Genomic_DNA"/>
</dbReference>
<dbReference type="InterPro" id="IPR018721">
    <property type="entry name" value="DUF2252"/>
</dbReference>
<dbReference type="RefSeq" id="WP_163107109.1">
    <property type="nucleotide sequence ID" value="NZ_JAAAWO010000010.1"/>
</dbReference>
<keyword evidence="2" id="KW-1185">Reference proteome</keyword>